<evidence type="ECO:0000256" key="1">
    <source>
        <dbReference type="SAM" id="MobiDB-lite"/>
    </source>
</evidence>
<evidence type="ECO:0000313" key="2">
    <source>
        <dbReference type="EMBL" id="KAL2915183.1"/>
    </source>
</evidence>
<name>A0ABR4N6L9_9FUNG</name>
<protein>
    <recommendedName>
        <fullName evidence="4">Ankyrin repeat protein</fullName>
    </recommendedName>
</protein>
<comment type="caution">
    <text evidence="2">The sequence shown here is derived from an EMBL/GenBank/DDBJ whole genome shotgun (WGS) entry which is preliminary data.</text>
</comment>
<dbReference type="EMBL" id="JADGIZ020000026">
    <property type="protein sequence ID" value="KAL2915183.1"/>
    <property type="molecule type" value="Genomic_DNA"/>
</dbReference>
<keyword evidence="3" id="KW-1185">Reference proteome</keyword>
<sequence length="514" mass="57276">MDPPHAALAADTKSLASGVASLSLEPVAANPASPRRTRASRPGATNEWDRMPAEIQRMILKAASPFTQFINGLLLKAELLALSDKQREQVWQDASDADWQSDVDVLPPVDITSRSLRLQSCTFLERCKEYTYYHAAIRNGWTDMLGYEEPEEIAFAAASEGNVEILCDLIDVRKAVKPGSDYAEEAAKQGRFDVVRMLHERMPDDAWPLRVGENACESGNLDLVVWLKQHRPECIGPSALVGAAREKHMHIARWLVEHTTDLECDWDAFKLAASTDNLEMLELLDQRFPSELDSVGSRKLVASDVNVLEWLDKRGAVGYESLASHIASTGKIESLECAMARFGIELREQDLSPAIQHHHNHVINWACRRGVPLTTDSAYSLTLYDRTDLMSWLIARDRSAIPALVQETLKHGSASLVEWWCVRHGAVFGQADLETAILKRNGGVVKALLDLKDVEWDLEAARDVAQGLRLEGSYYFLQRFSHFAKYQLDDIARVRSVIDAAIARRAAQAAAPAE</sequence>
<dbReference type="PANTHER" id="PTHR46586:SF3">
    <property type="entry name" value="ANKYRIN REPEAT-CONTAINING PROTEIN"/>
    <property type="match status" value="1"/>
</dbReference>
<gene>
    <name evidence="2" type="ORF">HK105_205290</name>
</gene>
<dbReference type="InterPro" id="IPR052050">
    <property type="entry name" value="SecEffector_AnkRepeat"/>
</dbReference>
<accession>A0ABR4N6L9</accession>
<organism evidence="2 3">
    <name type="scientific">Polyrhizophydium stewartii</name>
    <dbReference type="NCBI Taxonomy" id="2732419"/>
    <lineage>
        <taxon>Eukaryota</taxon>
        <taxon>Fungi</taxon>
        <taxon>Fungi incertae sedis</taxon>
        <taxon>Chytridiomycota</taxon>
        <taxon>Chytridiomycota incertae sedis</taxon>
        <taxon>Chytridiomycetes</taxon>
        <taxon>Rhizophydiales</taxon>
        <taxon>Rhizophydiales incertae sedis</taxon>
        <taxon>Polyrhizophydium</taxon>
    </lineage>
</organism>
<dbReference type="PANTHER" id="PTHR46586">
    <property type="entry name" value="ANKYRIN REPEAT-CONTAINING PROTEIN"/>
    <property type="match status" value="1"/>
</dbReference>
<feature type="region of interest" description="Disordered" evidence="1">
    <location>
        <begin position="26"/>
        <end position="45"/>
    </location>
</feature>
<evidence type="ECO:0000313" key="3">
    <source>
        <dbReference type="Proteomes" id="UP001527925"/>
    </source>
</evidence>
<evidence type="ECO:0008006" key="4">
    <source>
        <dbReference type="Google" id="ProtNLM"/>
    </source>
</evidence>
<dbReference type="SUPFAM" id="SSF48403">
    <property type="entry name" value="Ankyrin repeat"/>
    <property type="match status" value="1"/>
</dbReference>
<feature type="compositionally biased region" description="Low complexity" evidence="1">
    <location>
        <begin position="28"/>
        <end position="45"/>
    </location>
</feature>
<dbReference type="Gene3D" id="1.25.40.20">
    <property type="entry name" value="Ankyrin repeat-containing domain"/>
    <property type="match status" value="1"/>
</dbReference>
<reference evidence="2 3" key="1">
    <citation type="submission" date="2023-09" db="EMBL/GenBank/DDBJ databases">
        <title>Pangenome analysis of Batrachochytrium dendrobatidis and related Chytrids.</title>
        <authorList>
            <person name="Yacoub M.N."/>
            <person name="Stajich J.E."/>
            <person name="James T.Y."/>
        </authorList>
    </citation>
    <scope>NUCLEOTIDE SEQUENCE [LARGE SCALE GENOMIC DNA]</scope>
    <source>
        <strain evidence="2 3">JEL0888</strain>
    </source>
</reference>
<dbReference type="Proteomes" id="UP001527925">
    <property type="component" value="Unassembled WGS sequence"/>
</dbReference>
<proteinExistence type="predicted"/>
<dbReference type="InterPro" id="IPR036770">
    <property type="entry name" value="Ankyrin_rpt-contain_sf"/>
</dbReference>